<evidence type="ECO:0000313" key="1">
    <source>
        <dbReference type="EMBL" id="KAA0191849.1"/>
    </source>
</evidence>
<name>A0A8E0VIU7_9TREM</name>
<evidence type="ECO:0000313" key="2">
    <source>
        <dbReference type="Proteomes" id="UP000728185"/>
    </source>
</evidence>
<comment type="caution">
    <text evidence="1">The sequence shown here is derived from an EMBL/GenBank/DDBJ whole genome shotgun (WGS) entry which is preliminary data.</text>
</comment>
<proteinExistence type="predicted"/>
<accession>A0A8E0VIU7</accession>
<gene>
    <name evidence="1" type="ORF">FBUS_09776</name>
</gene>
<sequence>MWILNELEVTSPLSTTGYRCMVELSGDPT</sequence>
<dbReference type="EMBL" id="LUCM01006080">
    <property type="protein sequence ID" value="KAA0191849.1"/>
    <property type="molecule type" value="Genomic_DNA"/>
</dbReference>
<dbReference type="Proteomes" id="UP000728185">
    <property type="component" value="Unassembled WGS sequence"/>
</dbReference>
<dbReference type="AlphaFoldDB" id="A0A8E0VIU7"/>
<protein>
    <submittedName>
        <fullName evidence="1">Uncharacterized protein</fullName>
    </submittedName>
</protein>
<keyword evidence="2" id="KW-1185">Reference proteome</keyword>
<organism evidence="1 2">
    <name type="scientific">Fasciolopsis buskii</name>
    <dbReference type="NCBI Taxonomy" id="27845"/>
    <lineage>
        <taxon>Eukaryota</taxon>
        <taxon>Metazoa</taxon>
        <taxon>Spiralia</taxon>
        <taxon>Lophotrochozoa</taxon>
        <taxon>Platyhelminthes</taxon>
        <taxon>Trematoda</taxon>
        <taxon>Digenea</taxon>
        <taxon>Plagiorchiida</taxon>
        <taxon>Echinostomata</taxon>
        <taxon>Echinostomatoidea</taxon>
        <taxon>Fasciolidae</taxon>
        <taxon>Fasciolopsis</taxon>
    </lineage>
</organism>
<reference evidence="1" key="1">
    <citation type="submission" date="2019-05" db="EMBL/GenBank/DDBJ databases">
        <title>Annotation for the trematode Fasciolopsis buski.</title>
        <authorList>
            <person name="Choi Y.-J."/>
        </authorList>
    </citation>
    <scope>NUCLEOTIDE SEQUENCE</scope>
    <source>
        <strain evidence="1">HT</strain>
        <tissue evidence="1">Whole worm</tissue>
    </source>
</reference>